<dbReference type="SUPFAM" id="SSF53335">
    <property type="entry name" value="S-adenosyl-L-methionine-dependent methyltransferases"/>
    <property type="match status" value="1"/>
</dbReference>
<gene>
    <name evidence="3" type="primary">ycgJ</name>
    <name evidence="3" type="ORF">NCTC8622_02736</name>
</gene>
<dbReference type="GO" id="GO:0032259">
    <property type="term" value="P:methylation"/>
    <property type="evidence" value="ECO:0007669"/>
    <property type="project" value="UniProtKB-KW"/>
</dbReference>
<dbReference type="EMBL" id="UGCP01000002">
    <property type="protein sequence ID" value="STI83698.1"/>
    <property type="molecule type" value="Genomic_DNA"/>
</dbReference>
<protein>
    <submittedName>
        <fullName evidence="3">Putative methyltransferase</fullName>
        <ecNumber evidence="3">2.1.1.-</ecNumber>
    </submittedName>
</protein>
<evidence type="ECO:0000313" key="4">
    <source>
        <dbReference type="Proteomes" id="UP000254079"/>
    </source>
</evidence>
<reference evidence="3 4" key="1">
    <citation type="submission" date="2018-06" db="EMBL/GenBank/DDBJ databases">
        <authorList>
            <consortium name="Pathogen Informatics"/>
            <person name="Doyle S."/>
        </authorList>
    </citation>
    <scope>NUCLEOTIDE SEQUENCE [LARGE SCALE GENOMIC DNA]</scope>
    <source>
        <strain evidence="3 4">NCTC8622</strain>
    </source>
</reference>
<dbReference type="Pfam" id="PF08241">
    <property type="entry name" value="Methyltransf_11"/>
    <property type="match status" value="1"/>
</dbReference>
<dbReference type="InterPro" id="IPR013216">
    <property type="entry name" value="Methyltransf_11"/>
</dbReference>
<dbReference type="Gene3D" id="3.40.50.150">
    <property type="entry name" value="Vaccinia Virus protein VP39"/>
    <property type="match status" value="1"/>
</dbReference>
<sequence length="263" mass="29182">MALSFYTQTTKGQRNDNTSHHDHVEKQFSSQASEYLTSTVHASGRDLQRLAVCLADYPDASVLDMGCGAGHASFVAAQNVSAVVAYDLSAQMLDVVAQAAEARQLKNITTRQGYAESLPFADNAFDIVISRYSAHHWHDVGAALREVNRILKPGGRMIVMDVMSPGHPVRDIWLQTVEALRDTSHVRNYASGEWLRLINEANLIVDNLITDKLPLEFSSWVARMRTLEALVDAIRIYQQSASTEVRTYFALQNDGSSPVISSW</sequence>
<dbReference type="GO" id="GO:0008757">
    <property type="term" value="F:S-adenosylmethionine-dependent methyltransferase activity"/>
    <property type="evidence" value="ECO:0007669"/>
    <property type="project" value="InterPro"/>
</dbReference>
<keyword evidence="3" id="KW-0808">Transferase</keyword>
<dbReference type="CDD" id="cd02440">
    <property type="entry name" value="AdoMet_MTases"/>
    <property type="match status" value="1"/>
</dbReference>
<dbReference type="EC" id="2.1.1.-" evidence="3"/>
<evidence type="ECO:0000259" key="2">
    <source>
        <dbReference type="Pfam" id="PF08241"/>
    </source>
</evidence>
<evidence type="ECO:0000256" key="1">
    <source>
        <dbReference type="SAM" id="MobiDB-lite"/>
    </source>
</evidence>
<name>A0A376U3M9_ECOLX</name>
<keyword evidence="3" id="KW-0489">Methyltransferase</keyword>
<dbReference type="InterPro" id="IPR050508">
    <property type="entry name" value="Methyltransf_Superfamily"/>
</dbReference>
<proteinExistence type="predicted"/>
<organism evidence="3 4">
    <name type="scientific">Escherichia coli</name>
    <dbReference type="NCBI Taxonomy" id="562"/>
    <lineage>
        <taxon>Bacteria</taxon>
        <taxon>Pseudomonadati</taxon>
        <taxon>Pseudomonadota</taxon>
        <taxon>Gammaproteobacteria</taxon>
        <taxon>Enterobacterales</taxon>
        <taxon>Enterobacteriaceae</taxon>
        <taxon>Escherichia</taxon>
    </lineage>
</organism>
<dbReference type="AlphaFoldDB" id="A0A376U3M9"/>
<feature type="compositionally biased region" description="Basic and acidic residues" evidence="1">
    <location>
        <begin position="13"/>
        <end position="23"/>
    </location>
</feature>
<dbReference type="PANTHER" id="PTHR42912:SF93">
    <property type="entry name" value="N6-ADENOSINE-METHYLTRANSFERASE TMT1A"/>
    <property type="match status" value="1"/>
</dbReference>
<feature type="region of interest" description="Disordered" evidence="1">
    <location>
        <begin position="1"/>
        <end position="23"/>
    </location>
</feature>
<evidence type="ECO:0000313" key="3">
    <source>
        <dbReference type="EMBL" id="STI83698.1"/>
    </source>
</evidence>
<accession>A0A376U3M9</accession>
<dbReference type="Proteomes" id="UP000254079">
    <property type="component" value="Unassembled WGS sequence"/>
</dbReference>
<feature type="compositionally biased region" description="Polar residues" evidence="1">
    <location>
        <begin position="1"/>
        <end position="12"/>
    </location>
</feature>
<dbReference type="InterPro" id="IPR029063">
    <property type="entry name" value="SAM-dependent_MTases_sf"/>
</dbReference>
<feature type="domain" description="Methyltransferase type 11" evidence="2">
    <location>
        <begin position="63"/>
        <end position="159"/>
    </location>
</feature>
<dbReference type="PANTHER" id="PTHR42912">
    <property type="entry name" value="METHYLTRANSFERASE"/>
    <property type="match status" value="1"/>
</dbReference>